<gene>
    <name evidence="9" type="primary">LOC109705826</name>
</gene>
<evidence type="ECO:0000256" key="6">
    <source>
        <dbReference type="ARBA" id="ARBA00022840"/>
    </source>
</evidence>
<dbReference type="OrthoDB" id="272141at2759"/>
<dbReference type="InterPro" id="IPR011009">
    <property type="entry name" value="Kinase-like_dom_sf"/>
</dbReference>
<dbReference type="RefSeq" id="XP_020082191.1">
    <property type="nucleotide sequence ID" value="XM_020226602.1"/>
</dbReference>
<dbReference type="GO" id="GO:0004674">
    <property type="term" value="F:protein serine/threonine kinase activity"/>
    <property type="evidence" value="ECO:0007669"/>
    <property type="project" value="UniProtKB-KW"/>
</dbReference>
<dbReference type="GO" id="GO:0030154">
    <property type="term" value="P:cell differentiation"/>
    <property type="evidence" value="ECO:0007669"/>
    <property type="project" value="TreeGrafter"/>
</dbReference>
<dbReference type="InterPro" id="IPR000719">
    <property type="entry name" value="Prot_kinase_dom"/>
</dbReference>
<keyword evidence="6" id="KW-0067">ATP-binding</keyword>
<dbReference type="PROSITE" id="PS50011">
    <property type="entry name" value="PROTEIN_KINASE_DOM"/>
    <property type="match status" value="1"/>
</dbReference>
<dbReference type="Pfam" id="PF00069">
    <property type="entry name" value="Pkinase"/>
    <property type="match status" value="2"/>
</dbReference>
<dbReference type="GO" id="GO:0005634">
    <property type="term" value="C:nucleus"/>
    <property type="evidence" value="ECO:0007669"/>
    <property type="project" value="TreeGrafter"/>
</dbReference>
<dbReference type="AlphaFoldDB" id="A0A6P5EFK5"/>
<evidence type="ECO:0000256" key="1">
    <source>
        <dbReference type="ARBA" id="ARBA00005527"/>
    </source>
</evidence>
<comment type="similarity">
    <text evidence="1">Belongs to the protein kinase superfamily. CMGC Ser/Thr protein kinase family. GSK-3 subfamily.</text>
</comment>
<dbReference type="InterPro" id="IPR050591">
    <property type="entry name" value="GSK-3"/>
</dbReference>
<evidence type="ECO:0000259" key="7">
    <source>
        <dbReference type="PROSITE" id="PS50011"/>
    </source>
</evidence>
<evidence type="ECO:0000256" key="3">
    <source>
        <dbReference type="ARBA" id="ARBA00022679"/>
    </source>
</evidence>
<dbReference type="GO" id="GO:0009742">
    <property type="term" value="P:brassinosteroid mediated signaling pathway"/>
    <property type="evidence" value="ECO:0007669"/>
    <property type="project" value="TreeGrafter"/>
</dbReference>
<organism evidence="8 9">
    <name type="scientific">Ananas comosus</name>
    <name type="common">Pineapple</name>
    <name type="synonym">Ananas ananas</name>
    <dbReference type="NCBI Taxonomy" id="4615"/>
    <lineage>
        <taxon>Eukaryota</taxon>
        <taxon>Viridiplantae</taxon>
        <taxon>Streptophyta</taxon>
        <taxon>Embryophyta</taxon>
        <taxon>Tracheophyta</taxon>
        <taxon>Spermatophyta</taxon>
        <taxon>Magnoliopsida</taxon>
        <taxon>Liliopsida</taxon>
        <taxon>Poales</taxon>
        <taxon>Bromeliaceae</taxon>
        <taxon>Bromelioideae</taxon>
        <taxon>Ananas</taxon>
    </lineage>
</organism>
<dbReference type="PANTHER" id="PTHR24057:SF5">
    <property type="entry name" value="SHAGGY-RELATED PROTEIN KINASE IOTA-RELATED"/>
    <property type="match status" value="1"/>
</dbReference>
<evidence type="ECO:0000313" key="8">
    <source>
        <dbReference type="Proteomes" id="UP000515123"/>
    </source>
</evidence>
<evidence type="ECO:0000256" key="2">
    <source>
        <dbReference type="ARBA" id="ARBA00022527"/>
    </source>
</evidence>
<dbReference type="GO" id="GO:0005737">
    <property type="term" value="C:cytoplasm"/>
    <property type="evidence" value="ECO:0007669"/>
    <property type="project" value="TreeGrafter"/>
</dbReference>
<keyword evidence="3" id="KW-0808">Transferase</keyword>
<reference evidence="8" key="1">
    <citation type="journal article" date="2015" name="Nat. Genet.">
        <title>The pineapple genome and the evolution of CAM photosynthesis.</title>
        <authorList>
            <person name="Ming R."/>
            <person name="VanBuren R."/>
            <person name="Wai C.M."/>
            <person name="Tang H."/>
            <person name="Schatz M.C."/>
            <person name="Bowers J.E."/>
            <person name="Lyons E."/>
            <person name="Wang M.L."/>
            <person name="Chen J."/>
            <person name="Biggers E."/>
            <person name="Zhang J."/>
            <person name="Huang L."/>
            <person name="Zhang L."/>
            <person name="Miao W."/>
            <person name="Zhang J."/>
            <person name="Ye Z."/>
            <person name="Miao C."/>
            <person name="Lin Z."/>
            <person name="Wang H."/>
            <person name="Zhou H."/>
            <person name="Yim W.C."/>
            <person name="Priest H.D."/>
            <person name="Zheng C."/>
            <person name="Woodhouse M."/>
            <person name="Edger P.P."/>
            <person name="Guyot R."/>
            <person name="Guo H.B."/>
            <person name="Guo H."/>
            <person name="Zheng G."/>
            <person name="Singh R."/>
            <person name="Sharma A."/>
            <person name="Min X."/>
            <person name="Zheng Y."/>
            <person name="Lee H."/>
            <person name="Gurtowski J."/>
            <person name="Sedlazeck F.J."/>
            <person name="Harkess A."/>
            <person name="McKain M.R."/>
            <person name="Liao Z."/>
            <person name="Fang J."/>
            <person name="Liu J."/>
            <person name="Zhang X."/>
            <person name="Zhang Q."/>
            <person name="Hu W."/>
            <person name="Qin Y."/>
            <person name="Wang K."/>
            <person name="Chen L.Y."/>
            <person name="Shirley N."/>
            <person name="Lin Y.R."/>
            <person name="Liu L.Y."/>
            <person name="Hernandez A.G."/>
            <person name="Wright C.L."/>
            <person name="Bulone V."/>
            <person name="Tuskan G.A."/>
            <person name="Heath K."/>
            <person name="Zee F."/>
            <person name="Moore P.H."/>
            <person name="Sunkar R."/>
            <person name="Leebens-Mack J.H."/>
            <person name="Mockler T."/>
            <person name="Bennetzen J.L."/>
            <person name="Freeling M."/>
            <person name="Sankoff D."/>
            <person name="Paterson A.H."/>
            <person name="Zhu X."/>
            <person name="Yang X."/>
            <person name="Smith J.A."/>
            <person name="Cushman J.C."/>
            <person name="Paull R.E."/>
            <person name="Yu Q."/>
        </authorList>
    </citation>
    <scope>NUCLEOTIDE SEQUENCE [LARGE SCALE GENOMIC DNA]</scope>
    <source>
        <strain evidence="8">cv. F153</strain>
    </source>
</reference>
<dbReference type="PROSITE" id="PS00108">
    <property type="entry name" value="PROTEIN_KINASE_ST"/>
    <property type="match status" value="1"/>
</dbReference>
<dbReference type="SUPFAM" id="SSF56112">
    <property type="entry name" value="Protein kinase-like (PK-like)"/>
    <property type="match status" value="1"/>
</dbReference>
<evidence type="ECO:0000256" key="4">
    <source>
        <dbReference type="ARBA" id="ARBA00022741"/>
    </source>
</evidence>
<dbReference type="InterPro" id="IPR008271">
    <property type="entry name" value="Ser/Thr_kinase_AS"/>
</dbReference>
<dbReference type="Gene3D" id="1.10.510.10">
    <property type="entry name" value="Transferase(Phosphotransferase) domain 1"/>
    <property type="match status" value="2"/>
</dbReference>
<proteinExistence type="inferred from homology"/>
<dbReference type="PANTHER" id="PTHR24057">
    <property type="entry name" value="GLYCOGEN SYNTHASE KINASE-3 ALPHA"/>
    <property type="match status" value="1"/>
</dbReference>
<keyword evidence="8" id="KW-1185">Reference proteome</keyword>
<dbReference type="GO" id="GO:0005524">
    <property type="term" value="F:ATP binding"/>
    <property type="evidence" value="ECO:0007669"/>
    <property type="project" value="UniProtKB-KW"/>
</dbReference>
<dbReference type="GeneID" id="109705826"/>
<name>A0A6P5EFK5_ANACO</name>
<protein>
    <submittedName>
        <fullName evidence="9">Serine/threonine-protein kinase BUR1-like</fullName>
    </submittedName>
</protein>
<dbReference type="Proteomes" id="UP000515123">
    <property type="component" value="Unplaced"/>
</dbReference>
<keyword evidence="4" id="KW-0547">Nucleotide-binding</keyword>
<accession>A0A6P5EFK5</accession>
<reference evidence="9" key="2">
    <citation type="submission" date="2025-08" db="UniProtKB">
        <authorList>
            <consortium name="RefSeq"/>
        </authorList>
    </citation>
    <scope>IDENTIFICATION</scope>
    <source>
        <tissue evidence="9">Leaf</tissue>
    </source>
</reference>
<keyword evidence="2" id="KW-0723">Serine/threonine-protein kinase</keyword>
<evidence type="ECO:0000256" key="5">
    <source>
        <dbReference type="ARBA" id="ARBA00022777"/>
    </source>
</evidence>
<evidence type="ECO:0000313" key="9">
    <source>
        <dbReference type="RefSeq" id="XP_020082191.1"/>
    </source>
</evidence>
<dbReference type="SMART" id="SM00220">
    <property type="entry name" value="S_TKc"/>
    <property type="match status" value="1"/>
</dbReference>
<feature type="domain" description="Protein kinase" evidence="7">
    <location>
        <begin position="1"/>
        <end position="242"/>
    </location>
</feature>
<sequence>MESELRLSEARRTEKEGRRLSEIFRGLAYIHTVPGVCHRDVKPQNLLVDPLTHQVKLCDFGSAKILVYLLHSFACKILCLLLLLIVVSYFSLLLLKLYLPFDRVASDFDFTIELPYQVKGAANISYICSRYYRAPELIFGATEYTTSIDIWSAGCVLAELLLGQLTSLSQVVLFTNPSSIPNRGTALFFLCCFLCLFSAKLSSNSDDGSREITIDTGIIPYQCFLIEAPSTIFLQFQLGHGK</sequence>
<keyword evidence="5" id="KW-0418">Kinase</keyword>